<dbReference type="PANTHER" id="PTHR47815:SF1">
    <property type="entry name" value="UNIVERSAL STRESS PROTEIN A FAMILY PROTEIN C25B2.10"/>
    <property type="match status" value="1"/>
</dbReference>
<dbReference type="InterPro" id="IPR006016">
    <property type="entry name" value="UspA"/>
</dbReference>
<reference evidence="3" key="1">
    <citation type="journal article" date="2023" name="Mol. Phylogenet. Evol.">
        <title>Genome-scale phylogeny and comparative genomics of the fungal order Sordariales.</title>
        <authorList>
            <person name="Hensen N."/>
            <person name="Bonometti L."/>
            <person name="Westerberg I."/>
            <person name="Brannstrom I.O."/>
            <person name="Guillou S."/>
            <person name="Cros-Aarteil S."/>
            <person name="Calhoun S."/>
            <person name="Haridas S."/>
            <person name="Kuo A."/>
            <person name="Mondo S."/>
            <person name="Pangilinan J."/>
            <person name="Riley R."/>
            <person name="LaButti K."/>
            <person name="Andreopoulos B."/>
            <person name="Lipzen A."/>
            <person name="Chen C."/>
            <person name="Yan M."/>
            <person name="Daum C."/>
            <person name="Ng V."/>
            <person name="Clum A."/>
            <person name="Steindorff A."/>
            <person name="Ohm R.A."/>
            <person name="Martin F."/>
            <person name="Silar P."/>
            <person name="Natvig D.O."/>
            <person name="Lalanne C."/>
            <person name="Gautier V."/>
            <person name="Ament-Velasquez S.L."/>
            <person name="Kruys A."/>
            <person name="Hutchinson M.I."/>
            <person name="Powell A.J."/>
            <person name="Barry K."/>
            <person name="Miller A.N."/>
            <person name="Grigoriev I.V."/>
            <person name="Debuchy R."/>
            <person name="Gladieux P."/>
            <person name="Hiltunen Thoren M."/>
            <person name="Johannesson H."/>
        </authorList>
    </citation>
    <scope>NUCLEOTIDE SEQUENCE</scope>
    <source>
        <strain evidence="3">CBS 141.50</strain>
    </source>
</reference>
<feature type="compositionally biased region" description="Low complexity" evidence="1">
    <location>
        <begin position="269"/>
        <end position="280"/>
    </location>
</feature>
<feature type="region of interest" description="Disordered" evidence="1">
    <location>
        <begin position="251"/>
        <end position="393"/>
    </location>
</feature>
<feature type="compositionally biased region" description="Acidic residues" evidence="1">
    <location>
        <begin position="292"/>
        <end position="306"/>
    </location>
</feature>
<evidence type="ECO:0000256" key="1">
    <source>
        <dbReference type="SAM" id="MobiDB-lite"/>
    </source>
</evidence>
<dbReference type="InterPro" id="IPR014729">
    <property type="entry name" value="Rossmann-like_a/b/a_fold"/>
</dbReference>
<dbReference type="RefSeq" id="XP_062639510.1">
    <property type="nucleotide sequence ID" value="XM_062776434.1"/>
</dbReference>
<protein>
    <recommendedName>
        <fullName evidence="2">UspA domain-containing protein</fullName>
    </recommendedName>
</protein>
<dbReference type="Pfam" id="PF00582">
    <property type="entry name" value="Usp"/>
    <property type="match status" value="1"/>
</dbReference>
<accession>A0AAN6ZQC0</accession>
<dbReference type="GeneID" id="87813047"/>
<dbReference type="AlphaFoldDB" id="A0AAN6ZQC0"/>
<dbReference type="Gene3D" id="3.40.50.620">
    <property type="entry name" value="HUPs"/>
    <property type="match status" value="1"/>
</dbReference>
<proteinExistence type="predicted"/>
<name>A0AAN6ZQC0_9PEZI</name>
<organism evidence="3 4">
    <name type="scientific">Dichotomopilus funicola</name>
    <dbReference type="NCBI Taxonomy" id="1934379"/>
    <lineage>
        <taxon>Eukaryota</taxon>
        <taxon>Fungi</taxon>
        <taxon>Dikarya</taxon>
        <taxon>Ascomycota</taxon>
        <taxon>Pezizomycotina</taxon>
        <taxon>Sordariomycetes</taxon>
        <taxon>Sordariomycetidae</taxon>
        <taxon>Sordariales</taxon>
        <taxon>Chaetomiaceae</taxon>
        <taxon>Dichotomopilus</taxon>
    </lineage>
</organism>
<dbReference type="Proteomes" id="UP001302676">
    <property type="component" value="Unassembled WGS sequence"/>
</dbReference>
<dbReference type="PANTHER" id="PTHR47815">
    <property type="entry name" value="UNIVERSAL STRESS PROTEIN A FAMILY PROTEIN C25B2.10"/>
    <property type="match status" value="1"/>
</dbReference>
<dbReference type="EMBL" id="MU853563">
    <property type="protein sequence ID" value="KAK4146139.1"/>
    <property type="molecule type" value="Genomic_DNA"/>
</dbReference>
<feature type="compositionally biased region" description="Basic and acidic residues" evidence="1">
    <location>
        <begin position="313"/>
        <end position="335"/>
    </location>
</feature>
<reference evidence="3" key="2">
    <citation type="submission" date="2023-05" db="EMBL/GenBank/DDBJ databases">
        <authorList>
            <consortium name="Lawrence Berkeley National Laboratory"/>
            <person name="Steindorff A."/>
            <person name="Hensen N."/>
            <person name="Bonometti L."/>
            <person name="Westerberg I."/>
            <person name="Brannstrom I.O."/>
            <person name="Guillou S."/>
            <person name="Cros-Aarteil S."/>
            <person name="Calhoun S."/>
            <person name="Haridas S."/>
            <person name="Kuo A."/>
            <person name="Mondo S."/>
            <person name="Pangilinan J."/>
            <person name="Riley R."/>
            <person name="Labutti K."/>
            <person name="Andreopoulos B."/>
            <person name="Lipzen A."/>
            <person name="Chen C."/>
            <person name="Yanf M."/>
            <person name="Daum C."/>
            <person name="Ng V."/>
            <person name="Clum A."/>
            <person name="Ohm R."/>
            <person name="Martin F."/>
            <person name="Silar P."/>
            <person name="Natvig D."/>
            <person name="Lalanne C."/>
            <person name="Gautier V."/>
            <person name="Ament-Velasquez S.L."/>
            <person name="Kruys A."/>
            <person name="Hutchinson M.I."/>
            <person name="Powell A.J."/>
            <person name="Barry K."/>
            <person name="Miller A.N."/>
            <person name="Grigoriev I.V."/>
            <person name="Debuchy R."/>
            <person name="Gladieux P."/>
            <person name="Thoren M.H."/>
            <person name="Johannesson H."/>
        </authorList>
    </citation>
    <scope>NUCLEOTIDE SEQUENCE</scope>
    <source>
        <strain evidence="3">CBS 141.50</strain>
    </source>
</reference>
<feature type="compositionally biased region" description="Low complexity" evidence="1">
    <location>
        <begin position="365"/>
        <end position="385"/>
    </location>
</feature>
<gene>
    <name evidence="3" type="ORF">C8A04DRAFT_10011</name>
</gene>
<comment type="caution">
    <text evidence="3">The sequence shown here is derived from an EMBL/GenBank/DDBJ whole genome shotgun (WGS) entry which is preliminary data.</text>
</comment>
<sequence length="393" mass="43463">MATLTVNPPSPHRFEQHVGFDNLPVGEATKNNPSSFTLQARHQGYHPSRRSRTFMIGVDEHNYSQYALVWLLNNMVDDGDEVICVRVLESPVRPDKNYQDDARKLLETIKSKNELNKAISVILEYSVGKLHDTFQQLLGIYNPSMLIVGTKGRTLGGFQGLMNARNSFSKYCLQYSPIPVVVVRPDDKRLKKKEKRSQDPGRQSYAAMLAYNSGRHEADSEASSVYEFEKGISADEEAHRVAAAIGLPARFDPTIKPYQPRDSSRRRSSPSGHSTGRTTSLSPPPMPLAAESGEDESGDEEDEFEVEAVSNGKFDDEDREQTGLEEKKQRLHAMEVGEAAALLKSGKADSLEDEEEEDDSRERGTQGTQESQESQASQGAGAAEGAKGEPSRS</sequence>
<keyword evidence="4" id="KW-1185">Reference proteome</keyword>
<evidence type="ECO:0000313" key="4">
    <source>
        <dbReference type="Proteomes" id="UP001302676"/>
    </source>
</evidence>
<dbReference type="CDD" id="cd23659">
    <property type="entry name" value="USP_At3g01520-like"/>
    <property type="match status" value="1"/>
</dbReference>
<feature type="domain" description="UspA" evidence="2">
    <location>
        <begin position="52"/>
        <end position="184"/>
    </location>
</feature>
<dbReference type="SUPFAM" id="SSF52402">
    <property type="entry name" value="Adenine nucleotide alpha hydrolases-like"/>
    <property type="match status" value="1"/>
</dbReference>
<evidence type="ECO:0000313" key="3">
    <source>
        <dbReference type="EMBL" id="KAK4146139.1"/>
    </source>
</evidence>
<evidence type="ECO:0000259" key="2">
    <source>
        <dbReference type="Pfam" id="PF00582"/>
    </source>
</evidence>